<evidence type="ECO:0000256" key="2">
    <source>
        <dbReference type="SAM" id="MobiDB-lite"/>
    </source>
</evidence>
<feature type="compositionally biased region" description="Polar residues" evidence="2">
    <location>
        <begin position="216"/>
        <end position="226"/>
    </location>
</feature>
<feature type="coiled-coil region" evidence="1">
    <location>
        <begin position="1993"/>
        <end position="2050"/>
    </location>
</feature>
<feature type="compositionally biased region" description="Basic and acidic residues" evidence="2">
    <location>
        <begin position="604"/>
        <end position="626"/>
    </location>
</feature>
<gene>
    <name evidence="4" type="ORF">Poli38472_011935</name>
</gene>
<feature type="coiled-coil region" evidence="1">
    <location>
        <begin position="3036"/>
        <end position="3096"/>
    </location>
</feature>
<feature type="coiled-coil region" evidence="1">
    <location>
        <begin position="709"/>
        <end position="736"/>
    </location>
</feature>
<keyword evidence="1" id="KW-0175">Coiled coil</keyword>
<dbReference type="OrthoDB" id="167823at2759"/>
<feature type="compositionally biased region" description="Polar residues" evidence="2">
    <location>
        <begin position="1741"/>
        <end position="1751"/>
    </location>
</feature>
<dbReference type="PANTHER" id="PTHR47236:SF4">
    <property type="entry name" value="GENE 9195-RELATED"/>
    <property type="match status" value="1"/>
</dbReference>
<feature type="transmembrane region" description="Helical" evidence="3">
    <location>
        <begin position="122"/>
        <end position="146"/>
    </location>
</feature>
<dbReference type="EMBL" id="SPLM01000006">
    <property type="protein sequence ID" value="TMW66819.1"/>
    <property type="molecule type" value="Genomic_DNA"/>
</dbReference>
<keyword evidence="3" id="KW-0812">Transmembrane</keyword>
<feature type="region of interest" description="Disordered" evidence="2">
    <location>
        <begin position="604"/>
        <end position="641"/>
    </location>
</feature>
<feature type="compositionally biased region" description="Basic and acidic residues" evidence="2">
    <location>
        <begin position="3132"/>
        <end position="3142"/>
    </location>
</feature>
<keyword evidence="3" id="KW-0472">Membrane</keyword>
<feature type="region of interest" description="Disordered" evidence="2">
    <location>
        <begin position="3752"/>
        <end position="3783"/>
    </location>
</feature>
<evidence type="ECO:0000313" key="4">
    <source>
        <dbReference type="EMBL" id="TMW66819.1"/>
    </source>
</evidence>
<protein>
    <submittedName>
        <fullName evidence="4">Uncharacterized protein</fullName>
    </submittedName>
</protein>
<evidence type="ECO:0000256" key="3">
    <source>
        <dbReference type="SAM" id="Phobius"/>
    </source>
</evidence>
<feature type="region of interest" description="Disordered" evidence="2">
    <location>
        <begin position="3953"/>
        <end position="3980"/>
    </location>
</feature>
<feature type="region of interest" description="Disordered" evidence="2">
    <location>
        <begin position="1717"/>
        <end position="1761"/>
    </location>
</feature>
<feature type="coiled-coil region" evidence="1">
    <location>
        <begin position="3918"/>
        <end position="3952"/>
    </location>
</feature>
<feature type="compositionally biased region" description="Basic and acidic residues" evidence="2">
    <location>
        <begin position="1910"/>
        <end position="1921"/>
    </location>
</feature>
<feature type="region of interest" description="Disordered" evidence="2">
    <location>
        <begin position="2910"/>
        <end position="2935"/>
    </location>
</feature>
<feature type="compositionally biased region" description="Basic and acidic residues" evidence="2">
    <location>
        <begin position="2605"/>
        <end position="2614"/>
    </location>
</feature>
<name>A0A8K1CNN8_PYTOL</name>
<feature type="region of interest" description="Disordered" evidence="2">
    <location>
        <begin position="2764"/>
        <end position="2833"/>
    </location>
</feature>
<keyword evidence="3" id="KW-1133">Transmembrane helix</keyword>
<feature type="coiled-coil region" evidence="1">
    <location>
        <begin position="2383"/>
        <end position="2531"/>
    </location>
</feature>
<feature type="region of interest" description="Disordered" evidence="2">
    <location>
        <begin position="2586"/>
        <end position="2622"/>
    </location>
</feature>
<sequence length="3980" mass="451932">MVCLPVGGGILFDLSTPGSYPIYQKDSMLNTNPNFDYGAFRSLAARVRANTSFVSAFAFSFTEPGTYVFGNSLNSAAKTVITVMKEGTTCPVEAPIVPLSEKNLIAVSAKRRTDDLILAPDWALIIGLLGGLIGMVVAVIVGLYYFRTKSWTTSGFRNRLTGYRAMSKQTDLSTVHSKGSLLANKVASPTAGAPREEKLTPAPVMMLDEAQDHGTALSSPRWTKPNNGARGEYQPDLGRWDEEDVDLRELVDRLQFHHEAVTKCFDDQKDDVQKLLQHLQLEAAELKRLFVNAVASTVPHHSNEIHRLEISGDSINHNPEETATDMADLPLDKGEHVVLETLRTDLADRRRFRSRRETGFERIAKLLGVIEGWGRNNGDLPRSLVDDMAMATKQDEPESTTPNEERVNTYLEHVHSVLGDLKTLLSSDPLTVTSSSVVQLADSEKIRREIGEMVLDAAQRQIQCSKPSDGSDGTSSSMLEILSHHENVARAENKEDELMREELQPLQKFGVALPKLIGALETMETNFQNELAQLREEQNPSKEVTSRLQMEERINQFVKELAKSAGRIQDRRQKGRQKLTKAKQSAVQGEEELERSLLAASEHHAARLEQRAEARRQALASKKAEADSVLPTATSGPTLNDDTLSQIKELLVRLAQHPNASGLSTFLPAQGQVESSPLDSLLAPVASDVVRLLPVQWKQEPTIFQSLATEELASLRKTAEEEAQVLLERQEAMQHEYQQMLQTQFPGLSPEDKAKLLRDFGMDLTHLESAVKMEAHKTETDIQNLLTARAVLNEKQKENVARLDEQQKQALADDQRHQERQLESQFTDEEQAIESEYQQELARLAQEFGVLEESDMMELPLETEEIESEGDEWIYDDAGDAMLPTDTIEEEDESDEQILSDSVEDVRFRTSRPRGSTDMFTLREAMEKELSSNIDEIRNIYTAYQQEQFRAVDSEAAQQQERLRQRLARRREQLGLLQAPKDLSDQDQELEHEQAMSLEAIAADIAARKLSIDQQFDLQMTHLPGILNALTNSHSDEIEALLAECCAKHAAGRKKLVDNMKQERQTQEQSLEARLSKRREQQKLAIAAGVPISDAELLESDHQERVTLENELEATERREIALLMEKRDADLRRVSDSVVAKLMKQSATAKQEKKDLELALQRVLEDHHLARSQLQMKLEAEGKAERTRLQQRLAKRREESKALSAASDPVRAAEAKRVLDEEAYSEEVALETKLACAAKDSSQAKRDQQAALELELANSISEAACRIAASDAACVATREAIERETKKLWEEFDGARLRDTNDEADAASLRRQRIRDRLNAKQTGPSGPVDRVEGGWSDPTKTLSAVESTLSKAVNDEIAGIRKCFDESLKHRQKLLEQESAMRKKQLEQRLYRKRRNTDNPAADAELVNEEAAELAAIDDHMAHQLVSMGQDIREQQSQLELTMKQTIADKARDVEDLLEACRQDYATQHGDLVRRMAQERVLREEMLRERLRLRQLQQQAEDESATQGEIPGIDERDKMERELQAELRVTEEKLCSEQLAAVRQIISDSSESCRERLPAKKAEVETIEEELQRIRNEHEREYDALQSALNAERSQKELRLKEKLEARRNMRLRQLDATKDPHQHAQVLQKLQKEEDMQLMQLSEQLTQKETHALAQKLAEAVTREKECESRLLQAVVDTGASVATGRVFQTMEEEELARIRRNFERGQQERVNVDQLDAATHRSRLSDRLSDKKARRGPETSTMAVSNESVLKPAGSEQSEMADALDAAIETELQRVRDSHAVSMMAHQLQLRQEAELQKALLRERMARKRAAALSVAVSNSREEAGYDSEVICTIAVEQAQALTQIDQHVTDELTRLQAFSTAQASHTRNHTKSAAVQNAEEIDRLIESCRASHAKEALALRERLKQERDRQEMALRDRLSKRRATRLGDTTPADPTTMEKLLKEEQQDLGDLDTHLRKQEASAQQEMQLRHGREVSACTQEAERIMAQREEDAKNDEEAVMRELVRLREDHQRAQNELEAEIEAYRNQQAERLQASLARRQAEKERRLDKAGTNDEIIAIKAVADAEDEMEKLKVDEDVLRYTEETRGAMRSRHLEEEHKLLLRQNEASAKAIAAAAARKATEVAREAELKRIAVEYNAGRADNQADEDSEAVRRKQRLQDRVAAKKTNKQKMVIEQSSVADSDLVKEDTPSAAAAETIDHAMEDAIERLRRQHASNMQQRISDLEAEKELRKSQLRARMEQRRQALRLKAGAEMSEAAVMVEEQALEAQEQQELVAIERDCELMKRQLDEETSRSQAQLLEQAGNASRQHAEEIERLLAACRATHDEQMDALQNSLALERARREKALQDRLSKKRAQRQVELDANGAGLTPDAVTIAQATLEEELLSEEEQARKDLLREISDKEAMELKQAQAQQQRELENLSLQEKERIDANQAKATLTKEAAERELLRVKDEHERERLTLEKSIAGERKRQELKLQEKLAKRRAQRQQEIAMLGDSDAAAQMQNALEAEERLERLKLEEEMDKKASRALVEELFRQQEQERALELQVHQASLDSAAADAARQALEVARKAEADRITREFESTRRDALTESDAEATTQHSKLEQRLAEKRRAKNRRSVVSAGKKVRVITRLSSIAERQAQQEIERLQNEHSEAWQERCAGLEAEAALRKARLAERIAKRRAELAATPTSVDNQQAQESVLQQEEEAELQAINQQLEMDKKLMLDEITRNQEQVTAALHEAAKRNAEEMEKLLTDCKETHAQESKQLAESLELERQRQERALQERIARRKNQRASKQEQQQTTTHSPESQDESLEVRPSSADEELKAERERRELRAQLDAKEQQAWEEMRRKQEEELNELTKQAEAIALKKQEDAKLLQESTQAELDRLKQEHEAEMNALTASLEVEQKRQQQQLQQRIAQRRQQKQNESQQQVLAKEQLAKQLEEQERLERIAMEELEAKFQAEVARKVEEERERQRNEEAEVAARLAQASIDAAAADAARKAMDAAREIEIERLASEFEEKSRELRQSHMADLLAQKQKLEARVAAKKQKKLMELEAKKEIERLKLQQKQHEEQERMQAEQAQVQNALEAAVAMASGDGDASLPPDSQVEIPPDEVRTATPAPHVEASDELARQSQEEAEAAEVAKTIQQQEKDIAAIQQLFQTRIIPHRMTLINAIDYILSGRHQKETSLLFATQYKAKTVAVREALRDIMQQKATQKAMLIKNMTSPSEQENQVKELDDAYDAKIREVEQRTLKDMELQRQTEAKRLKDHQLAQVEFLLKYFNTLYVAAVSRAQQEADEEAQRLVQVAKLRAFESDEDVDRGRRQLGRLRRRNVGDNDDTEDLIDELRARLQVEADERILQLYKERESDLRRLSEGAEAVMQQISDEFDRLVEAERVNIEHAHSVRLSELPSSATSACRDVLVREKEAQFHSLVLMLRGRRSQREAIEKQAVTKQVRAIEDDCERRVRVVEAKMMERLVEEKEMLRKKLALAKTEEATEATTVAKDDEEEAGAEEDTPSVIDRPSSPLILESGRKKVESAVRRATLLRSIVNESETDNDLRQMLESRLQTIESLLQEKVSSSLDSKKTQLDEKTDDSEAYKLSIRLATQEACGWARDLEVEHCVGEGTMILEAKQQRLDFANALLHTFAPTNGELSTSSSIRRVMLSTALLPSLKQLDASSQTLFLHSSCLEKLTAGQIAVLVLHAVVEAQTQTSDVADPEFIACLHRLLQSCYQNLYDKSSQTNGKADKLASNNHSKVVQSASPRSAHPRRSGGDWQSHLFQVESFLAGIDHTLRPDISDGAVTPRTGSVRRQPTVMLTGLGMACNSSRFSLKDSETTNEMEALVLQERRQFLLDKLDSAEKLYTQVLRQHQEQKESLEYIQEMLVEEQEQEPEGKQTREEKAAHVKQMKELHHEVEAMETSLDKTRQERDELFRQCQSLRDELASLPRSRPPTATGVGSVPVIAEAKTDG</sequence>
<feature type="compositionally biased region" description="Basic and acidic residues" evidence="2">
    <location>
        <begin position="1726"/>
        <end position="1740"/>
    </location>
</feature>
<dbReference type="Proteomes" id="UP000794436">
    <property type="component" value="Unassembled WGS sequence"/>
</dbReference>
<evidence type="ECO:0000256" key="1">
    <source>
        <dbReference type="SAM" id="Coils"/>
    </source>
</evidence>
<keyword evidence="5" id="KW-1185">Reference proteome</keyword>
<evidence type="ECO:0000313" key="5">
    <source>
        <dbReference type="Proteomes" id="UP000794436"/>
    </source>
</evidence>
<reference evidence="4" key="1">
    <citation type="submission" date="2019-03" db="EMBL/GenBank/DDBJ databases">
        <title>Long read genome sequence of the mycoparasitic Pythium oligandrum ATCC 38472 isolated from sugarbeet rhizosphere.</title>
        <authorList>
            <person name="Gaulin E."/>
        </authorList>
    </citation>
    <scope>NUCLEOTIDE SEQUENCE</scope>
    <source>
        <strain evidence="4">ATCC 38472_TT</strain>
    </source>
</reference>
<feature type="compositionally biased region" description="Polar residues" evidence="2">
    <location>
        <begin position="631"/>
        <end position="641"/>
    </location>
</feature>
<organism evidence="4 5">
    <name type="scientific">Pythium oligandrum</name>
    <name type="common">Mycoparasitic fungus</name>
    <dbReference type="NCBI Taxonomy" id="41045"/>
    <lineage>
        <taxon>Eukaryota</taxon>
        <taxon>Sar</taxon>
        <taxon>Stramenopiles</taxon>
        <taxon>Oomycota</taxon>
        <taxon>Peronosporomycetes</taxon>
        <taxon>Pythiales</taxon>
        <taxon>Pythiaceae</taxon>
        <taxon>Pythium</taxon>
    </lineage>
</organism>
<proteinExistence type="predicted"/>
<accession>A0A8K1CNN8</accession>
<feature type="compositionally biased region" description="Basic and acidic residues" evidence="2">
    <location>
        <begin position="2776"/>
        <end position="2790"/>
    </location>
</feature>
<feature type="region of interest" description="Disordered" evidence="2">
    <location>
        <begin position="3125"/>
        <end position="3146"/>
    </location>
</feature>
<feature type="region of interest" description="Disordered" evidence="2">
    <location>
        <begin position="215"/>
        <end position="236"/>
    </location>
</feature>
<feature type="compositionally biased region" description="Polar residues" evidence="2">
    <location>
        <begin position="2801"/>
        <end position="2811"/>
    </location>
</feature>
<feature type="coiled-coil region" evidence="1">
    <location>
        <begin position="2271"/>
        <end position="2298"/>
    </location>
</feature>
<dbReference type="PANTHER" id="PTHR47236">
    <property type="entry name" value="GENE, 32742-RELATED-RELATED"/>
    <property type="match status" value="1"/>
</dbReference>
<feature type="region of interest" description="Disordered" evidence="2">
    <location>
        <begin position="1910"/>
        <end position="1939"/>
    </location>
</feature>
<comment type="caution">
    <text evidence="4">The sequence shown here is derived from an EMBL/GenBank/DDBJ whole genome shotgun (WGS) entry which is preliminary data.</text>
</comment>
<feature type="coiled-coil region" evidence="1">
    <location>
        <begin position="1098"/>
        <end position="1166"/>
    </location>
</feature>
<feature type="compositionally biased region" description="Polar residues" evidence="2">
    <location>
        <begin position="3752"/>
        <end position="3769"/>
    </location>
</feature>
<feature type="region of interest" description="Disordered" evidence="2">
    <location>
        <begin position="1499"/>
        <end position="1518"/>
    </location>
</feature>
<feature type="region of interest" description="Disordered" evidence="2">
    <location>
        <begin position="565"/>
        <end position="590"/>
    </location>
</feature>
<feature type="coiled-coil region" evidence="1">
    <location>
        <begin position="481"/>
        <end position="537"/>
    </location>
</feature>
<feature type="region of interest" description="Disordered" evidence="2">
    <location>
        <begin position="1309"/>
        <end position="1338"/>
    </location>
</feature>
<feature type="coiled-coil region" evidence="1">
    <location>
        <begin position="1558"/>
        <end position="1596"/>
    </location>
</feature>
<feature type="compositionally biased region" description="Acidic residues" evidence="2">
    <location>
        <begin position="3514"/>
        <end position="3525"/>
    </location>
</feature>
<feature type="region of interest" description="Disordered" evidence="2">
    <location>
        <begin position="3504"/>
        <end position="3535"/>
    </location>
</feature>